<evidence type="ECO:0000259" key="3">
    <source>
        <dbReference type="PROSITE" id="PS51462"/>
    </source>
</evidence>
<dbReference type="PANTHER" id="PTHR43736">
    <property type="entry name" value="ADP-RIBOSE PYROPHOSPHATASE"/>
    <property type="match status" value="1"/>
</dbReference>
<dbReference type="PATRIC" id="fig|1618424.3.peg.449"/>
<evidence type="ECO:0000313" key="5">
    <source>
        <dbReference type="Proteomes" id="UP000034601"/>
    </source>
</evidence>
<keyword evidence="1 2" id="KW-0378">Hydrolase</keyword>
<dbReference type="PRINTS" id="PR00502">
    <property type="entry name" value="NUDIXFAMILY"/>
</dbReference>
<feature type="domain" description="Nudix hydrolase" evidence="3">
    <location>
        <begin position="1"/>
        <end position="121"/>
    </location>
</feature>
<dbReference type="SUPFAM" id="SSF55811">
    <property type="entry name" value="Nudix"/>
    <property type="match status" value="1"/>
</dbReference>
<name>A0A0G0X6C4_9BACT</name>
<accession>A0A0G0X6C4</accession>
<dbReference type="AlphaFoldDB" id="A0A0G0X6C4"/>
<comment type="similarity">
    <text evidence="2">Belongs to the Nudix hydrolase family.</text>
</comment>
<evidence type="ECO:0000256" key="2">
    <source>
        <dbReference type="RuleBase" id="RU003476"/>
    </source>
</evidence>
<dbReference type="Gene3D" id="3.90.79.10">
    <property type="entry name" value="Nucleoside Triphosphate Pyrophosphohydrolase"/>
    <property type="match status" value="1"/>
</dbReference>
<gene>
    <name evidence="4" type="ORF">UU29_C0007G0047</name>
</gene>
<dbReference type="GO" id="GO:0016787">
    <property type="term" value="F:hydrolase activity"/>
    <property type="evidence" value="ECO:0007669"/>
    <property type="project" value="UniProtKB-KW"/>
</dbReference>
<dbReference type="EMBL" id="LCAB01000007">
    <property type="protein sequence ID" value="KKR83177.1"/>
    <property type="molecule type" value="Genomic_DNA"/>
</dbReference>
<organism evidence="4 5">
    <name type="scientific">Candidatus Daviesbacteria bacterium GW2011_GWA2_40_9</name>
    <dbReference type="NCBI Taxonomy" id="1618424"/>
    <lineage>
        <taxon>Bacteria</taxon>
        <taxon>Candidatus Daviesiibacteriota</taxon>
    </lineage>
</organism>
<dbReference type="Proteomes" id="UP000034601">
    <property type="component" value="Unassembled WGS sequence"/>
</dbReference>
<evidence type="ECO:0000313" key="4">
    <source>
        <dbReference type="EMBL" id="KKR83177.1"/>
    </source>
</evidence>
<sequence length="162" mass="18816">MKVTSVYIIVQNKLNKILLSKRADIPLWVLPGGHVEENELAEVAALREFHEETGLKTRIKTTIACYKNIGSRSRKYLFLGELTGGKKTLSNETVALKWVDLNHLPSPMTIYERRKIEDFINYRNKIIIREDKINMIGEILSQIKNPIIFGYLLYRLIKLLIF</sequence>
<reference evidence="4 5" key="1">
    <citation type="journal article" date="2015" name="Nature">
        <title>rRNA introns, odd ribosomes, and small enigmatic genomes across a large radiation of phyla.</title>
        <authorList>
            <person name="Brown C.T."/>
            <person name="Hug L.A."/>
            <person name="Thomas B.C."/>
            <person name="Sharon I."/>
            <person name="Castelle C.J."/>
            <person name="Singh A."/>
            <person name="Wilkins M.J."/>
            <person name="Williams K.H."/>
            <person name="Banfield J.F."/>
        </authorList>
    </citation>
    <scope>NUCLEOTIDE SEQUENCE [LARGE SCALE GENOMIC DNA]</scope>
</reference>
<dbReference type="InterPro" id="IPR015797">
    <property type="entry name" value="NUDIX_hydrolase-like_dom_sf"/>
</dbReference>
<dbReference type="PROSITE" id="PS51462">
    <property type="entry name" value="NUDIX"/>
    <property type="match status" value="1"/>
</dbReference>
<dbReference type="InterPro" id="IPR020476">
    <property type="entry name" value="Nudix_hydrolase"/>
</dbReference>
<dbReference type="InterPro" id="IPR020084">
    <property type="entry name" value="NUDIX_hydrolase_CS"/>
</dbReference>
<dbReference type="CDD" id="cd02883">
    <property type="entry name" value="NUDIX_Hydrolase"/>
    <property type="match status" value="1"/>
</dbReference>
<evidence type="ECO:0000256" key="1">
    <source>
        <dbReference type="ARBA" id="ARBA00022801"/>
    </source>
</evidence>
<protein>
    <recommendedName>
        <fullName evidence="3">Nudix hydrolase domain-containing protein</fullName>
    </recommendedName>
</protein>
<dbReference type="PROSITE" id="PS00893">
    <property type="entry name" value="NUDIX_BOX"/>
    <property type="match status" value="1"/>
</dbReference>
<dbReference type="Pfam" id="PF00293">
    <property type="entry name" value="NUDIX"/>
    <property type="match status" value="1"/>
</dbReference>
<comment type="caution">
    <text evidence="4">The sequence shown here is derived from an EMBL/GenBank/DDBJ whole genome shotgun (WGS) entry which is preliminary data.</text>
</comment>
<proteinExistence type="inferred from homology"/>
<dbReference type="InterPro" id="IPR000086">
    <property type="entry name" value="NUDIX_hydrolase_dom"/>
</dbReference>
<dbReference type="PANTHER" id="PTHR43736:SF1">
    <property type="entry name" value="DIHYDRONEOPTERIN TRIPHOSPHATE DIPHOSPHATASE"/>
    <property type="match status" value="1"/>
</dbReference>